<dbReference type="InterPro" id="IPR050833">
    <property type="entry name" value="Poly_Biosynth_Transport"/>
</dbReference>
<keyword evidence="5 6" id="KW-0472">Membrane</keyword>
<feature type="transmembrane region" description="Helical" evidence="6">
    <location>
        <begin position="93"/>
        <end position="114"/>
    </location>
</feature>
<evidence type="ECO:0000256" key="5">
    <source>
        <dbReference type="ARBA" id="ARBA00023136"/>
    </source>
</evidence>
<feature type="transmembrane region" description="Helical" evidence="6">
    <location>
        <begin position="59"/>
        <end position="81"/>
    </location>
</feature>
<feature type="transmembrane region" description="Helical" evidence="6">
    <location>
        <begin position="337"/>
        <end position="357"/>
    </location>
</feature>
<name>W0SK78_9PROT</name>
<dbReference type="KEGG" id="shd:SUTH_03385"/>
<keyword evidence="2" id="KW-1003">Cell membrane</keyword>
<feature type="transmembrane region" description="Helical" evidence="6">
    <location>
        <begin position="426"/>
        <end position="444"/>
    </location>
</feature>
<evidence type="ECO:0000313" key="8">
    <source>
        <dbReference type="Proteomes" id="UP000031637"/>
    </source>
</evidence>
<keyword evidence="3 6" id="KW-0812">Transmembrane</keyword>
<keyword evidence="4 6" id="KW-1133">Transmembrane helix</keyword>
<accession>W0SK78</accession>
<organism evidence="7 8">
    <name type="scientific">Sulfuritalea hydrogenivorans sk43H</name>
    <dbReference type="NCBI Taxonomy" id="1223802"/>
    <lineage>
        <taxon>Bacteria</taxon>
        <taxon>Pseudomonadati</taxon>
        <taxon>Pseudomonadota</taxon>
        <taxon>Betaproteobacteria</taxon>
        <taxon>Nitrosomonadales</taxon>
        <taxon>Sterolibacteriaceae</taxon>
        <taxon>Sulfuritalea</taxon>
    </lineage>
</organism>
<comment type="subcellular location">
    <subcellularLocation>
        <location evidence="1">Cell membrane</location>
        <topology evidence="1">Multi-pass membrane protein</topology>
    </subcellularLocation>
</comment>
<feature type="transmembrane region" description="Helical" evidence="6">
    <location>
        <begin position="397"/>
        <end position="414"/>
    </location>
</feature>
<dbReference type="HOGENOM" id="CLU_608229_0_0_4"/>
<dbReference type="Proteomes" id="UP000031637">
    <property type="component" value="Chromosome"/>
</dbReference>
<feature type="transmembrane region" description="Helical" evidence="6">
    <location>
        <begin position="267"/>
        <end position="288"/>
    </location>
</feature>
<feature type="transmembrane region" description="Helical" evidence="6">
    <location>
        <begin position="363"/>
        <end position="385"/>
    </location>
</feature>
<evidence type="ECO:0000256" key="6">
    <source>
        <dbReference type="SAM" id="Phobius"/>
    </source>
</evidence>
<gene>
    <name evidence="7" type="ORF">SUTH_03385</name>
</gene>
<feature type="transmembrane region" description="Helical" evidence="6">
    <location>
        <begin position="148"/>
        <end position="170"/>
    </location>
</feature>
<dbReference type="PANTHER" id="PTHR30250:SF11">
    <property type="entry name" value="O-ANTIGEN TRANSPORTER-RELATED"/>
    <property type="match status" value="1"/>
</dbReference>
<feature type="transmembrane region" description="Helical" evidence="6">
    <location>
        <begin position="191"/>
        <end position="217"/>
    </location>
</feature>
<keyword evidence="8" id="KW-1185">Reference proteome</keyword>
<dbReference type="AlphaFoldDB" id="W0SK78"/>
<evidence type="ECO:0000256" key="2">
    <source>
        <dbReference type="ARBA" id="ARBA00022475"/>
    </source>
</evidence>
<feature type="transmembrane region" description="Helical" evidence="6">
    <location>
        <begin position="121"/>
        <end position="142"/>
    </location>
</feature>
<dbReference type="EMBL" id="AP012547">
    <property type="protein sequence ID" value="BAO31155.1"/>
    <property type="molecule type" value="Genomic_DNA"/>
</dbReference>
<evidence type="ECO:0000313" key="7">
    <source>
        <dbReference type="EMBL" id="BAO31155.1"/>
    </source>
</evidence>
<dbReference type="STRING" id="1223802.SUTH_03385"/>
<evidence type="ECO:0000256" key="4">
    <source>
        <dbReference type="ARBA" id="ARBA00022989"/>
    </source>
</evidence>
<feature type="transmembrane region" description="Helical" evidence="6">
    <location>
        <begin position="20"/>
        <end position="38"/>
    </location>
</feature>
<dbReference type="PANTHER" id="PTHR30250">
    <property type="entry name" value="PST FAMILY PREDICTED COLANIC ACID TRANSPORTER"/>
    <property type="match status" value="1"/>
</dbReference>
<feature type="transmembrane region" description="Helical" evidence="6">
    <location>
        <begin position="237"/>
        <end position="255"/>
    </location>
</feature>
<protein>
    <submittedName>
        <fullName evidence="7">Membrane protein involved in the export of O-antigen and teichoic acid</fullName>
    </submittedName>
</protein>
<evidence type="ECO:0000256" key="1">
    <source>
        <dbReference type="ARBA" id="ARBA00004651"/>
    </source>
</evidence>
<dbReference type="GO" id="GO:0005886">
    <property type="term" value="C:plasma membrane"/>
    <property type="evidence" value="ECO:0007669"/>
    <property type="project" value="UniProtKB-SubCell"/>
</dbReference>
<proteinExistence type="predicted"/>
<feature type="transmembrane region" description="Helical" evidence="6">
    <location>
        <begin position="308"/>
        <end position="330"/>
    </location>
</feature>
<sequence>MWMGPEGVGLFSQLRQVIQAATVAATFGGTTVVVQGLAERGDELARQRFRTIAFRYTGIAGTAIALVMAIAAQPITLLLFSSTAPDIIATVRWIAAAVLLSIGATYALAVLNGYRSYRDLAVAQIAGPAVLVIVLGGAWWWSQPASHALLTVSFIMCFGVTCLLAAYGVSRLPRLGGESMPGTLSKAESGALIRFAISTLASAMATTLTLLLVRSWVIEAKGLAFAGLFDAGWTLTFNYTTLLLTACNAIYLPLLTAARHPNEQKACMLKTAYLVLGISILACNALVLFREPLLDLFYSPQFQESGRILMILVIAVIFRGVSWVYGTLMLATRSSRALVASDLAANLLLLAATRYVLNNSPSLEALGWAFVLPNFLYFVFVVEFARMKNRLMCRRDIWPLLAGGTMPLICLALVSTRSRTAPPEPVAMICAGIGLAVAIAAFIARRRVVP</sequence>
<evidence type="ECO:0000256" key="3">
    <source>
        <dbReference type="ARBA" id="ARBA00022692"/>
    </source>
</evidence>
<reference evidence="7 8" key="1">
    <citation type="journal article" date="2014" name="Syst. Appl. Microbiol.">
        <title>Complete genomes of freshwater sulfur oxidizers Sulfuricella denitrificans skB26 and Sulfuritalea hydrogenivorans sk43H: genetic insights into the sulfur oxidation pathway of betaproteobacteria.</title>
        <authorList>
            <person name="Watanabe T."/>
            <person name="Kojima H."/>
            <person name="Fukui M."/>
        </authorList>
    </citation>
    <scope>NUCLEOTIDE SEQUENCE [LARGE SCALE GENOMIC DNA]</scope>
    <source>
        <strain evidence="7">DSM22779</strain>
    </source>
</reference>